<feature type="chain" id="PRO_5040434545" description="Lipoprotein" evidence="1">
    <location>
        <begin position="24"/>
        <end position="65"/>
    </location>
</feature>
<dbReference type="Proteomes" id="UP000045039">
    <property type="component" value="Unassembled WGS sequence"/>
</dbReference>
<comment type="caution">
    <text evidence="2">The sequence shown here is derived from an EMBL/GenBank/DDBJ whole genome shotgun (WGS) entry which is preliminary data.</text>
</comment>
<accession>A0A9P1VZ64</accession>
<organism evidence="2 3">
    <name type="scientific">Pseudomonas aeruginosa</name>
    <dbReference type="NCBI Taxonomy" id="287"/>
    <lineage>
        <taxon>Bacteria</taxon>
        <taxon>Pseudomonadati</taxon>
        <taxon>Pseudomonadota</taxon>
        <taxon>Gammaproteobacteria</taxon>
        <taxon>Pseudomonadales</taxon>
        <taxon>Pseudomonadaceae</taxon>
        <taxon>Pseudomonas</taxon>
    </lineage>
</organism>
<name>A0A9P1VZ64_PSEAI</name>
<evidence type="ECO:0000313" key="2">
    <source>
        <dbReference type="EMBL" id="CRP38875.1"/>
    </source>
</evidence>
<evidence type="ECO:0008006" key="4">
    <source>
        <dbReference type="Google" id="ProtNLM"/>
    </source>
</evidence>
<dbReference type="AlphaFoldDB" id="A0A9P1VZ64"/>
<reference evidence="3" key="1">
    <citation type="submission" date="2015-06" db="EMBL/GenBank/DDBJ databases">
        <authorList>
            <person name="Radhakrishnan Rajesh"/>
            <person name="Underwood Anthony"/>
            <person name="Al-Shahib Ali"/>
        </authorList>
    </citation>
    <scope>NUCLEOTIDE SEQUENCE [LARGE SCALE GENOMIC DNA]</scope>
    <source>
        <strain evidence="3">P19_London_7_VIM_2_05_10</strain>
    </source>
</reference>
<evidence type="ECO:0000256" key="1">
    <source>
        <dbReference type="SAM" id="SignalP"/>
    </source>
</evidence>
<dbReference type="SMR" id="A0A9P1VZ64"/>
<dbReference type="EMBL" id="CVVU01000219">
    <property type="protein sequence ID" value="CRP38875.1"/>
    <property type="molecule type" value="Genomic_DNA"/>
</dbReference>
<sequence length="65" mass="6962">MKKTNCAAMLSALVLASCTSKPAAPQMECTRLPEPPAALMQEEPSLLPLMDKLFLISEPESSDAN</sequence>
<proteinExistence type="predicted"/>
<keyword evidence="1" id="KW-0732">Signal</keyword>
<feature type="signal peptide" evidence="1">
    <location>
        <begin position="1"/>
        <end position="23"/>
    </location>
</feature>
<dbReference type="PROSITE" id="PS51257">
    <property type="entry name" value="PROKAR_LIPOPROTEIN"/>
    <property type="match status" value="1"/>
</dbReference>
<protein>
    <recommendedName>
        <fullName evidence="4">Lipoprotein</fullName>
    </recommendedName>
</protein>
<evidence type="ECO:0000313" key="3">
    <source>
        <dbReference type="Proteomes" id="UP000045039"/>
    </source>
</evidence>
<gene>
    <name evidence="2" type="ORF">PAERUG_P19_London_7_VIM_2_05_10_04303</name>
</gene>